<accession>A0A433UUV8</accession>
<sequence>MLWLIIIITLVALVGVGAAFQKIFTLREYQQFNAPGKLVDIDGYHLHYQVMGKGSPTVVVESGQGATSLDWQLVQSEVAKFTKILTYDRAGYGWSDLSTKPRTSAQIVDELRQLLKQAEIKPPYILVGMSFGGLPVRLFAYEYPEEVAGMVLVDVTHEMLYERFPPAMVTLNEQFDWLAINILPVAARLGLLRLLVLLDYLPLAPGLFKKFPVSSQAQAKVVYAQTKFWRAF</sequence>
<keyword evidence="3" id="KW-1185">Reference proteome</keyword>
<organism evidence="2 3">
    <name type="scientific">Dulcicalothrix desertica PCC 7102</name>
    <dbReference type="NCBI Taxonomy" id="232991"/>
    <lineage>
        <taxon>Bacteria</taxon>
        <taxon>Bacillati</taxon>
        <taxon>Cyanobacteriota</taxon>
        <taxon>Cyanophyceae</taxon>
        <taxon>Nostocales</taxon>
        <taxon>Calotrichaceae</taxon>
        <taxon>Dulcicalothrix</taxon>
    </lineage>
</organism>
<dbReference type="AlphaFoldDB" id="A0A433UUV8"/>
<proteinExistence type="predicted"/>
<evidence type="ECO:0000259" key="1">
    <source>
        <dbReference type="Pfam" id="PF00561"/>
    </source>
</evidence>
<name>A0A433UUV8_9CYAN</name>
<evidence type="ECO:0000313" key="3">
    <source>
        <dbReference type="Proteomes" id="UP000271624"/>
    </source>
</evidence>
<dbReference type="OrthoDB" id="59888at2"/>
<dbReference type="SUPFAM" id="SSF53474">
    <property type="entry name" value="alpha/beta-Hydrolases"/>
    <property type="match status" value="1"/>
</dbReference>
<dbReference type="Gene3D" id="3.40.50.1820">
    <property type="entry name" value="alpha/beta hydrolase"/>
    <property type="match status" value="1"/>
</dbReference>
<dbReference type="PANTHER" id="PTHR43433:SF5">
    <property type="entry name" value="AB HYDROLASE-1 DOMAIN-CONTAINING PROTEIN"/>
    <property type="match status" value="1"/>
</dbReference>
<dbReference type="EMBL" id="RSCL01000031">
    <property type="protein sequence ID" value="RUS97609.1"/>
    <property type="molecule type" value="Genomic_DNA"/>
</dbReference>
<dbReference type="InterPro" id="IPR000073">
    <property type="entry name" value="AB_hydrolase_1"/>
</dbReference>
<evidence type="ECO:0000313" key="2">
    <source>
        <dbReference type="EMBL" id="RUS97609.1"/>
    </source>
</evidence>
<protein>
    <recommendedName>
        <fullName evidence="1">AB hydrolase-1 domain-containing protein</fullName>
    </recommendedName>
</protein>
<reference evidence="2" key="1">
    <citation type="submission" date="2018-12" db="EMBL/GenBank/DDBJ databases">
        <authorList>
            <person name="Will S."/>
            <person name="Neumann-Schaal M."/>
            <person name="Henke P."/>
        </authorList>
    </citation>
    <scope>NUCLEOTIDE SEQUENCE</scope>
    <source>
        <strain evidence="2">PCC 7102</strain>
    </source>
</reference>
<dbReference type="Proteomes" id="UP000271624">
    <property type="component" value="Unassembled WGS sequence"/>
</dbReference>
<dbReference type="Pfam" id="PF00561">
    <property type="entry name" value="Abhydrolase_1"/>
    <property type="match status" value="1"/>
</dbReference>
<gene>
    <name evidence="2" type="ORF">DSM106972_083460</name>
</gene>
<dbReference type="PRINTS" id="PR00111">
    <property type="entry name" value="ABHYDROLASE"/>
</dbReference>
<reference evidence="2" key="2">
    <citation type="journal article" date="2019" name="Genome Biol. Evol.">
        <title>Day and night: Metabolic profiles and evolutionary relationships of six axenic non-marine cyanobacteria.</title>
        <authorList>
            <person name="Will S.E."/>
            <person name="Henke P."/>
            <person name="Boedeker C."/>
            <person name="Huang S."/>
            <person name="Brinkmann H."/>
            <person name="Rohde M."/>
            <person name="Jarek M."/>
            <person name="Friedl T."/>
            <person name="Seufert S."/>
            <person name="Schumacher M."/>
            <person name="Overmann J."/>
            <person name="Neumann-Schaal M."/>
            <person name="Petersen J."/>
        </authorList>
    </citation>
    <scope>NUCLEOTIDE SEQUENCE [LARGE SCALE GENOMIC DNA]</scope>
    <source>
        <strain evidence="2">PCC 7102</strain>
    </source>
</reference>
<feature type="domain" description="AB hydrolase-1" evidence="1">
    <location>
        <begin position="56"/>
        <end position="218"/>
    </location>
</feature>
<dbReference type="InterPro" id="IPR029058">
    <property type="entry name" value="AB_hydrolase_fold"/>
</dbReference>
<dbReference type="PANTHER" id="PTHR43433">
    <property type="entry name" value="HYDROLASE, ALPHA/BETA FOLD FAMILY PROTEIN"/>
    <property type="match status" value="1"/>
</dbReference>
<dbReference type="InterPro" id="IPR050471">
    <property type="entry name" value="AB_hydrolase"/>
</dbReference>
<comment type="caution">
    <text evidence="2">The sequence shown here is derived from an EMBL/GenBank/DDBJ whole genome shotgun (WGS) entry which is preliminary data.</text>
</comment>
<dbReference type="RefSeq" id="WP_127086378.1">
    <property type="nucleotide sequence ID" value="NZ_RSCL01000031.1"/>
</dbReference>